<evidence type="ECO:0000313" key="3">
    <source>
        <dbReference type="Proteomes" id="UP000054359"/>
    </source>
</evidence>
<gene>
    <name evidence="2" type="ORF">X975_02311</name>
</gene>
<evidence type="ECO:0000313" key="2">
    <source>
        <dbReference type="EMBL" id="KFM83148.1"/>
    </source>
</evidence>
<sequence length="72" mass="8259">MVAVGWEDWATHSPCSLGTKMWSCDESENWPLPLLLLWQSQESMMTSCLQGWFHPLTVAHLGIYLSFLLLFS</sequence>
<dbReference type="AlphaFoldDB" id="A0A087V0K9"/>
<keyword evidence="1" id="KW-0472">Membrane</keyword>
<protein>
    <submittedName>
        <fullName evidence="2">Uncharacterized protein</fullName>
    </submittedName>
</protein>
<feature type="non-terminal residue" evidence="2">
    <location>
        <position position="72"/>
    </location>
</feature>
<dbReference type="EMBL" id="KL811968">
    <property type="protein sequence ID" value="KFM83148.1"/>
    <property type="molecule type" value="Genomic_DNA"/>
</dbReference>
<organism evidence="2 3">
    <name type="scientific">Stegodyphus mimosarum</name>
    <name type="common">African social velvet spider</name>
    <dbReference type="NCBI Taxonomy" id="407821"/>
    <lineage>
        <taxon>Eukaryota</taxon>
        <taxon>Metazoa</taxon>
        <taxon>Ecdysozoa</taxon>
        <taxon>Arthropoda</taxon>
        <taxon>Chelicerata</taxon>
        <taxon>Arachnida</taxon>
        <taxon>Araneae</taxon>
        <taxon>Araneomorphae</taxon>
        <taxon>Entelegynae</taxon>
        <taxon>Eresoidea</taxon>
        <taxon>Eresidae</taxon>
        <taxon>Stegodyphus</taxon>
    </lineage>
</organism>
<feature type="transmembrane region" description="Helical" evidence="1">
    <location>
        <begin position="52"/>
        <end position="71"/>
    </location>
</feature>
<reference evidence="2 3" key="1">
    <citation type="submission" date="2013-11" db="EMBL/GenBank/DDBJ databases">
        <title>Genome sequencing of Stegodyphus mimosarum.</title>
        <authorList>
            <person name="Bechsgaard J."/>
        </authorList>
    </citation>
    <scope>NUCLEOTIDE SEQUENCE [LARGE SCALE GENOMIC DNA]</scope>
</reference>
<keyword evidence="1" id="KW-0812">Transmembrane</keyword>
<proteinExistence type="predicted"/>
<dbReference type="Proteomes" id="UP000054359">
    <property type="component" value="Unassembled WGS sequence"/>
</dbReference>
<evidence type="ECO:0000256" key="1">
    <source>
        <dbReference type="SAM" id="Phobius"/>
    </source>
</evidence>
<accession>A0A087V0K9</accession>
<keyword evidence="3" id="KW-1185">Reference proteome</keyword>
<name>A0A087V0K9_STEMI</name>
<keyword evidence="1" id="KW-1133">Transmembrane helix</keyword>